<gene>
    <name evidence="4" type="ORF">GIB67_042831</name>
</gene>
<reference evidence="4 5" key="1">
    <citation type="journal article" date="2020" name="IScience">
        <title>Genome Sequencing of the Endangered Kingdonia uniflora (Circaeasteraceae, Ranunculales) Reveals Potential Mechanisms of Evolutionary Specialization.</title>
        <authorList>
            <person name="Sun Y."/>
            <person name="Deng T."/>
            <person name="Zhang A."/>
            <person name="Moore M.J."/>
            <person name="Landis J.B."/>
            <person name="Lin N."/>
            <person name="Zhang H."/>
            <person name="Zhang X."/>
            <person name="Huang J."/>
            <person name="Zhang X."/>
            <person name="Sun H."/>
            <person name="Wang H."/>
        </authorList>
    </citation>
    <scope>NUCLEOTIDE SEQUENCE [LARGE SCALE GENOMIC DNA]</scope>
    <source>
        <strain evidence="4">TB1705</strain>
        <tissue evidence="4">Leaf</tissue>
    </source>
</reference>
<keyword evidence="1" id="KW-0863">Zinc-finger</keyword>
<keyword evidence="5" id="KW-1185">Reference proteome</keyword>
<evidence type="ECO:0000313" key="5">
    <source>
        <dbReference type="Proteomes" id="UP000541444"/>
    </source>
</evidence>
<evidence type="ECO:0000256" key="2">
    <source>
        <dbReference type="SAM" id="MobiDB-lite"/>
    </source>
</evidence>
<keyword evidence="1" id="KW-0862">Zinc</keyword>
<comment type="caution">
    <text evidence="4">The sequence shown here is derived from an EMBL/GenBank/DDBJ whole genome shotgun (WGS) entry which is preliminary data.</text>
</comment>
<protein>
    <recommendedName>
        <fullName evidence="3">CCHC-type domain-containing protein</fullName>
    </recommendedName>
</protein>
<dbReference type="Proteomes" id="UP000541444">
    <property type="component" value="Unassembled WGS sequence"/>
</dbReference>
<sequence length="137" mass="15609">MWFIQWLDCTINYCLGSGGSSSSFTGGCFGCGEHDHWWRECPWRTSNCIVDGCGAPKRLCSSKTEATKGQKFLKCTNPICKKSLTWLKDAMQEEKQNKREEKTEDTLEKNPKMNVQMTLTMNLNDFCNKFKGKTTLG</sequence>
<dbReference type="PROSITE" id="PS50158">
    <property type="entry name" value="ZF_CCHC"/>
    <property type="match status" value="1"/>
</dbReference>
<feature type="region of interest" description="Disordered" evidence="2">
    <location>
        <begin position="91"/>
        <end position="110"/>
    </location>
</feature>
<dbReference type="GO" id="GO:0008270">
    <property type="term" value="F:zinc ion binding"/>
    <property type="evidence" value="ECO:0007669"/>
    <property type="project" value="UniProtKB-KW"/>
</dbReference>
<dbReference type="GO" id="GO:0003676">
    <property type="term" value="F:nucleic acid binding"/>
    <property type="evidence" value="ECO:0007669"/>
    <property type="project" value="InterPro"/>
</dbReference>
<dbReference type="InterPro" id="IPR001878">
    <property type="entry name" value="Znf_CCHC"/>
</dbReference>
<dbReference type="AlphaFoldDB" id="A0A7J7NS66"/>
<name>A0A7J7NS66_9MAGN</name>
<evidence type="ECO:0000313" key="4">
    <source>
        <dbReference type="EMBL" id="KAF6170026.1"/>
    </source>
</evidence>
<evidence type="ECO:0000256" key="1">
    <source>
        <dbReference type="PROSITE-ProRule" id="PRU00047"/>
    </source>
</evidence>
<proteinExistence type="predicted"/>
<evidence type="ECO:0000259" key="3">
    <source>
        <dbReference type="PROSITE" id="PS50158"/>
    </source>
</evidence>
<organism evidence="4 5">
    <name type="scientific">Kingdonia uniflora</name>
    <dbReference type="NCBI Taxonomy" id="39325"/>
    <lineage>
        <taxon>Eukaryota</taxon>
        <taxon>Viridiplantae</taxon>
        <taxon>Streptophyta</taxon>
        <taxon>Embryophyta</taxon>
        <taxon>Tracheophyta</taxon>
        <taxon>Spermatophyta</taxon>
        <taxon>Magnoliopsida</taxon>
        <taxon>Ranunculales</taxon>
        <taxon>Circaeasteraceae</taxon>
        <taxon>Kingdonia</taxon>
    </lineage>
</organism>
<keyword evidence="1" id="KW-0479">Metal-binding</keyword>
<accession>A0A7J7NS66</accession>
<feature type="domain" description="CCHC-type" evidence="3">
    <location>
        <begin position="28"/>
        <end position="42"/>
    </location>
</feature>
<dbReference type="EMBL" id="JACGCM010000620">
    <property type="protein sequence ID" value="KAF6170026.1"/>
    <property type="molecule type" value="Genomic_DNA"/>
</dbReference>